<dbReference type="PANTHER" id="PTHR48086:SF3">
    <property type="entry name" value="SODIUM_PROLINE SYMPORTER"/>
    <property type="match status" value="1"/>
</dbReference>
<keyword evidence="3" id="KW-0813">Transport</keyword>
<dbReference type="Proteomes" id="UP001568698">
    <property type="component" value="Unassembled WGS sequence"/>
</dbReference>
<dbReference type="RefSeq" id="WP_371386239.1">
    <property type="nucleotide sequence ID" value="NZ_JBGLYH010000018.1"/>
</dbReference>
<evidence type="ECO:0000256" key="14">
    <source>
        <dbReference type="SAM" id="Phobius"/>
    </source>
</evidence>
<evidence type="ECO:0000256" key="7">
    <source>
        <dbReference type="ARBA" id="ARBA00022989"/>
    </source>
</evidence>
<keyword evidence="9" id="KW-0406">Ion transport</keyword>
<keyword evidence="16" id="KW-1185">Reference proteome</keyword>
<dbReference type="InterPro" id="IPR050277">
    <property type="entry name" value="Sodium:Solute_Symporter"/>
</dbReference>
<evidence type="ECO:0000256" key="2">
    <source>
        <dbReference type="ARBA" id="ARBA00006434"/>
    </source>
</evidence>
<feature type="transmembrane region" description="Helical" evidence="14">
    <location>
        <begin position="305"/>
        <end position="331"/>
    </location>
</feature>
<keyword evidence="6" id="KW-0769">Symport</keyword>
<dbReference type="CDD" id="cd10322">
    <property type="entry name" value="SLC5sbd"/>
    <property type="match status" value="1"/>
</dbReference>
<keyword evidence="10 14" id="KW-0472">Membrane</keyword>
<sequence>MLGKLLVLVTYIVAMLGLGLYIRGRVQDSPTEYFLAGRRLRLFVLLGSMAATNFSAFTVFGASGAGYLHGLAFFPVMGFGTGFMALTFRLIGERVNRLGRLHELITPSELVQHRYGSRPLSGLFALVMVVFTIPYLALQPMAGGYVLNQLIGLPQAAGAGIVTLVILAYTLRGGLRSVAWTDTLQGLIMVVMLAAALVMAAAHHGGFAQAMGQALQADPELFSRPGGLGRFGPGIWLSYILLWFFCDPMFPQLFQRFYTARDEKALQRTMLLYPLICTVVFAMPVLLGVLGRLDFPGLHGKEADAIVPLLMTSVGGDFMGALVLTAGLAALMSTMDSQLLTLSSIFTRDVYPFFTGGKPGSSTVGRIFVCCLAAAGYALAINPPGSILRIATQTFTGLAVLFPTIVCGLYLNRPRALPAIASILSGEAAMIWFALAGPGDMSVLPAIPVMGVAFGAYILVHLFSGAGFSWQWSGSSRKWTAAFGLLLLAACDYWQWTDRTPLFLGLPGWVWYFVGLSGLQTLLMWRMCREEGGS</sequence>
<gene>
    <name evidence="15" type="ORF">AB6M95_08145</name>
</gene>
<evidence type="ECO:0000256" key="12">
    <source>
        <dbReference type="ARBA" id="ARBA00033708"/>
    </source>
</evidence>
<feature type="transmembrane region" description="Helical" evidence="14">
    <location>
        <begin position="120"/>
        <end position="138"/>
    </location>
</feature>
<feature type="transmembrane region" description="Helical" evidence="14">
    <location>
        <begin position="6"/>
        <end position="22"/>
    </location>
</feature>
<dbReference type="InterPro" id="IPR001734">
    <property type="entry name" value="Na/solute_symporter"/>
</dbReference>
<evidence type="ECO:0000256" key="4">
    <source>
        <dbReference type="ARBA" id="ARBA00022475"/>
    </source>
</evidence>
<keyword evidence="11" id="KW-0739">Sodium transport</keyword>
<feature type="transmembrane region" description="Helical" evidence="14">
    <location>
        <begin position="509"/>
        <end position="528"/>
    </location>
</feature>
<feature type="transmembrane region" description="Helical" evidence="14">
    <location>
        <begin position="150"/>
        <end position="171"/>
    </location>
</feature>
<evidence type="ECO:0000256" key="11">
    <source>
        <dbReference type="ARBA" id="ARBA00023201"/>
    </source>
</evidence>
<feature type="transmembrane region" description="Helical" evidence="14">
    <location>
        <begin position="416"/>
        <end position="435"/>
    </location>
</feature>
<feature type="transmembrane region" description="Helical" evidence="14">
    <location>
        <begin position="447"/>
        <end position="467"/>
    </location>
</feature>
<feature type="transmembrane region" description="Helical" evidence="14">
    <location>
        <begin position="231"/>
        <end position="250"/>
    </location>
</feature>
<comment type="subcellular location">
    <subcellularLocation>
        <location evidence="1">Cell membrane</location>
        <topology evidence="1">Multi-pass membrane protein</topology>
    </subcellularLocation>
</comment>
<evidence type="ECO:0000256" key="3">
    <source>
        <dbReference type="ARBA" id="ARBA00022448"/>
    </source>
</evidence>
<evidence type="ECO:0000256" key="13">
    <source>
        <dbReference type="RuleBase" id="RU362091"/>
    </source>
</evidence>
<feature type="transmembrane region" description="Helical" evidence="14">
    <location>
        <begin position="271"/>
        <end position="293"/>
    </location>
</feature>
<feature type="transmembrane region" description="Helical" evidence="14">
    <location>
        <begin position="71"/>
        <end position="91"/>
    </location>
</feature>
<dbReference type="PANTHER" id="PTHR48086">
    <property type="entry name" value="SODIUM/PROLINE SYMPORTER-RELATED"/>
    <property type="match status" value="1"/>
</dbReference>
<feature type="transmembrane region" description="Helical" evidence="14">
    <location>
        <begin position="387"/>
        <end position="411"/>
    </location>
</feature>
<dbReference type="Pfam" id="PF00474">
    <property type="entry name" value="SSF"/>
    <property type="match status" value="1"/>
</dbReference>
<keyword evidence="8" id="KW-0915">Sodium</keyword>
<keyword evidence="7 14" id="KW-1133">Transmembrane helix</keyword>
<dbReference type="EMBL" id="JBGLYH010000018">
    <property type="protein sequence ID" value="MEZ7196714.1"/>
    <property type="molecule type" value="Genomic_DNA"/>
</dbReference>
<protein>
    <submittedName>
        <fullName evidence="15">Sodium:solute symporter</fullName>
    </submittedName>
</protein>
<evidence type="ECO:0000313" key="15">
    <source>
        <dbReference type="EMBL" id="MEZ7196714.1"/>
    </source>
</evidence>
<evidence type="ECO:0000256" key="5">
    <source>
        <dbReference type="ARBA" id="ARBA00022692"/>
    </source>
</evidence>
<evidence type="ECO:0000256" key="1">
    <source>
        <dbReference type="ARBA" id="ARBA00004651"/>
    </source>
</evidence>
<comment type="caution">
    <text evidence="15">The sequence shown here is derived from an EMBL/GenBank/DDBJ whole genome shotgun (WGS) entry which is preliminary data.</text>
</comment>
<evidence type="ECO:0000256" key="8">
    <source>
        <dbReference type="ARBA" id="ARBA00023053"/>
    </source>
</evidence>
<proteinExistence type="inferred from homology"/>
<name>A0ABV4K188_9BACT</name>
<reference evidence="15 16" key="1">
    <citation type="submission" date="2024-08" db="EMBL/GenBank/DDBJ databases">
        <title>Sulfate-reducing bacteria isolated from formation water of the oil field in Kazakhstan and description of Pseudodesulfovibrio sp.</title>
        <authorList>
            <person name="Bidzhieva S.K."/>
            <person name="Tourova T.P."/>
            <person name="Grouzdev D.S."/>
            <person name="Beletsky A.V."/>
            <person name="Sokolova D.S."/>
            <person name="Samigullina S.R."/>
            <person name="Poltaraus A.B."/>
            <person name="Avtukh A.N."/>
            <person name="Tereshina V.M."/>
            <person name="Zhaparov N.S."/>
            <person name="Mardanov A.V."/>
            <person name="Nazina T.N."/>
        </authorList>
    </citation>
    <scope>NUCLEOTIDE SEQUENCE [LARGE SCALE GENOMIC DNA]</scope>
    <source>
        <strain evidence="15 16">9FUS</strain>
    </source>
</reference>
<dbReference type="InterPro" id="IPR038377">
    <property type="entry name" value="Na/Glc_symporter_sf"/>
</dbReference>
<evidence type="ECO:0000313" key="16">
    <source>
        <dbReference type="Proteomes" id="UP001568698"/>
    </source>
</evidence>
<comment type="similarity">
    <text evidence="2 13">Belongs to the sodium:solute symporter (SSF) (TC 2.A.21) family.</text>
</comment>
<feature type="transmembrane region" description="Helical" evidence="14">
    <location>
        <begin position="42"/>
        <end position="65"/>
    </location>
</feature>
<accession>A0ABV4K188</accession>
<feature type="transmembrane region" description="Helical" evidence="14">
    <location>
        <begin position="183"/>
        <end position="202"/>
    </location>
</feature>
<evidence type="ECO:0000256" key="10">
    <source>
        <dbReference type="ARBA" id="ARBA00023136"/>
    </source>
</evidence>
<keyword evidence="5 14" id="KW-0812">Transmembrane</keyword>
<comment type="catalytic activity">
    <reaction evidence="12">
        <text>L-proline(in) + Na(+)(in) = L-proline(out) + Na(+)(out)</text>
        <dbReference type="Rhea" id="RHEA:28967"/>
        <dbReference type="ChEBI" id="CHEBI:29101"/>
        <dbReference type="ChEBI" id="CHEBI:60039"/>
    </reaction>
</comment>
<evidence type="ECO:0000256" key="9">
    <source>
        <dbReference type="ARBA" id="ARBA00023065"/>
    </source>
</evidence>
<keyword evidence="4" id="KW-1003">Cell membrane</keyword>
<dbReference type="PROSITE" id="PS50283">
    <property type="entry name" value="NA_SOLUT_SYMP_3"/>
    <property type="match status" value="1"/>
</dbReference>
<organism evidence="15 16">
    <name type="scientific">Pseudodesulfovibrio karagichevae</name>
    <dbReference type="NCBI Taxonomy" id="3239305"/>
    <lineage>
        <taxon>Bacteria</taxon>
        <taxon>Pseudomonadati</taxon>
        <taxon>Thermodesulfobacteriota</taxon>
        <taxon>Desulfovibrionia</taxon>
        <taxon>Desulfovibrionales</taxon>
        <taxon>Desulfovibrionaceae</taxon>
    </lineage>
</organism>
<feature type="transmembrane region" description="Helical" evidence="14">
    <location>
        <begin position="363"/>
        <end position="381"/>
    </location>
</feature>
<evidence type="ECO:0000256" key="6">
    <source>
        <dbReference type="ARBA" id="ARBA00022847"/>
    </source>
</evidence>
<dbReference type="Gene3D" id="1.20.1730.10">
    <property type="entry name" value="Sodium/glucose cotransporter"/>
    <property type="match status" value="1"/>
</dbReference>